<proteinExistence type="inferred from homology"/>
<dbReference type="InterPro" id="IPR005530">
    <property type="entry name" value="SPW"/>
</dbReference>
<evidence type="ECO:0000256" key="6">
    <source>
        <dbReference type="ARBA" id="ARBA00023002"/>
    </source>
</evidence>
<feature type="domain" description="NAD-dependent epimerase/dehydratase" evidence="11">
    <location>
        <begin position="9"/>
        <end position="239"/>
    </location>
</feature>
<evidence type="ECO:0000256" key="2">
    <source>
        <dbReference type="ARBA" id="ARBA00006214"/>
    </source>
</evidence>
<dbReference type="Pfam" id="PF07884">
    <property type="entry name" value="VKOR"/>
    <property type="match status" value="1"/>
</dbReference>
<evidence type="ECO:0000313" key="15">
    <source>
        <dbReference type="Proteomes" id="UP000297564"/>
    </source>
</evidence>
<evidence type="ECO:0000256" key="4">
    <source>
        <dbReference type="ARBA" id="ARBA00022719"/>
    </source>
</evidence>
<keyword evidence="6" id="KW-0560">Oxidoreductase</keyword>
<dbReference type="InterPro" id="IPR001509">
    <property type="entry name" value="Epimerase_deHydtase"/>
</dbReference>
<dbReference type="Proteomes" id="UP000297564">
    <property type="component" value="Unassembled WGS sequence"/>
</dbReference>
<dbReference type="Pfam" id="PF01370">
    <property type="entry name" value="Epimerase"/>
    <property type="match status" value="1"/>
</dbReference>
<evidence type="ECO:0000259" key="11">
    <source>
        <dbReference type="Pfam" id="PF01370"/>
    </source>
</evidence>
<feature type="transmembrane region" description="Helical" evidence="10">
    <location>
        <begin position="473"/>
        <end position="495"/>
    </location>
</feature>
<accession>A0A4Z0BDU6</accession>
<comment type="similarity">
    <text evidence="2">Belongs to the VKOR family.</text>
</comment>
<evidence type="ECO:0000256" key="10">
    <source>
        <dbReference type="SAM" id="Phobius"/>
    </source>
</evidence>
<comment type="subcellular location">
    <subcellularLocation>
        <location evidence="1">Membrane</location>
        <topology evidence="1">Multi-pass membrane protein</topology>
    </subcellularLocation>
</comment>
<feature type="transmembrane region" description="Helical" evidence="10">
    <location>
        <begin position="630"/>
        <end position="657"/>
    </location>
</feature>
<feature type="domain" description="SPW repeat-containing integral membrane" evidence="12">
    <location>
        <begin position="390"/>
        <end position="482"/>
    </location>
</feature>
<evidence type="ECO:0000259" key="13">
    <source>
        <dbReference type="Pfam" id="PF07884"/>
    </source>
</evidence>
<feature type="transmembrane region" description="Helical" evidence="10">
    <location>
        <begin position="441"/>
        <end position="461"/>
    </location>
</feature>
<evidence type="ECO:0000256" key="3">
    <source>
        <dbReference type="ARBA" id="ARBA00022692"/>
    </source>
</evidence>
<keyword evidence="7 10" id="KW-0472">Membrane</keyword>
<dbReference type="GO" id="GO:0016491">
    <property type="term" value="F:oxidoreductase activity"/>
    <property type="evidence" value="ECO:0007669"/>
    <property type="project" value="UniProtKB-KW"/>
</dbReference>
<feature type="transmembrane region" description="Helical" evidence="10">
    <location>
        <begin position="603"/>
        <end position="624"/>
    </location>
</feature>
<keyword evidence="4" id="KW-0874">Quinone</keyword>
<feature type="transmembrane region" description="Helical" evidence="10">
    <location>
        <begin position="388"/>
        <end position="404"/>
    </location>
</feature>
<dbReference type="SUPFAM" id="SSF51735">
    <property type="entry name" value="NAD(P)-binding Rossmann-fold domains"/>
    <property type="match status" value="1"/>
</dbReference>
<comment type="caution">
    <text evidence="14">The sequence shown here is derived from an EMBL/GenBank/DDBJ whole genome shotgun (WGS) entry which is preliminary data.</text>
</comment>
<evidence type="ECO:0000259" key="12">
    <source>
        <dbReference type="Pfam" id="PF03779"/>
    </source>
</evidence>
<dbReference type="EMBL" id="SMLL01000007">
    <property type="protein sequence ID" value="TFY97462.1"/>
    <property type="molecule type" value="Genomic_DNA"/>
</dbReference>
<dbReference type="RefSeq" id="WP_135286628.1">
    <property type="nucleotide sequence ID" value="NZ_SMLL01000007.1"/>
</dbReference>
<dbReference type="InterPro" id="IPR038354">
    <property type="entry name" value="VKOR_sf"/>
</dbReference>
<feature type="transmembrane region" description="Helical" evidence="10">
    <location>
        <begin position="416"/>
        <end position="435"/>
    </location>
</feature>
<reference evidence="14 15" key="1">
    <citation type="submission" date="2019-03" db="EMBL/GenBank/DDBJ databases">
        <title>Ramlibacter rhizophilus CCTCC AB2015357, whole genome shotgun sequence.</title>
        <authorList>
            <person name="Zhang X."/>
            <person name="Feng G."/>
            <person name="Zhu H."/>
        </authorList>
    </citation>
    <scope>NUCLEOTIDE SEQUENCE [LARGE SCALE GENOMIC DNA]</scope>
    <source>
        <strain evidence="14 15">CCTCC AB2015357</strain>
    </source>
</reference>
<feature type="domain" description="Vitamin K epoxide reductase" evidence="13">
    <location>
        <begin position="518"/>
        <end position="651"/>
    </location>
</feature>
<protein>
    <submittedName>
        <fullName evidence="14">NAD-dependent epimerase/dehydratase family protein</fullName>
    </submittedName>
</protein>
<evidence type="ECO:0000256" key="7">
    <source>
        <dbReference type="ARBA" id="ARBA00023136"/>
    </source>
</evidence>
<dbReference type="InterPro" id="IPR036291">
    <property type="entry name" value="NAD(P)-bd_dom_sf"/>
</dbReference>
<feature type="transmembrane region" description="Helical" evidence="10">
    <location>
        <begin position="767"/>
        <end position="784"/>
    </location>
</feature>
<evidence type="ECO:0000256" key="1">
    <source>
        <dbReference type="ARBA" id="ARBA00004141"/>
    </source>
</evidence>
<keyword evidence="8" id="KW-1015">Disulfide bond</keyword>
<evidence type="ECO:0000256" key="8">
    <source>
        <dbReference type="ARBA" id="ARBA00023157"/>
    </source>
</evidence>
<dbReference type="AlphaFoldDB" id="A0A4Z0BDU6"/>
<dbReference type="InterPro" id="IPR012932">
    <property type="entry name" value="VKOR"/>
</dbReference>
<feature type="transmembrane region" description="Helical" evidence="10">
    <location>
        <begin position="745"/>
        <end position="762"/>
    </location>
</feature>
<keyword evidence="3 10" id="KW-0812">Transmembrane</keyword>
<keyword evidence="9" id="KW-0676">Redox-active center</keyword>
<dbReference type="GO" id="GO:0016020">
    <property type="term" value="C:membrane"/>
    <property type="evidence" value="ECO:0007669"/>
    <property type="project" value="UniProtKB-SubCell"/>
</dbReference>
<feature type="transmembrane region" description="Helical" evidence="10">
    <location>
        <begin position="790"/>
        <end position="806"/>
    </location>
</feature>
<evidence type="ECO:0000256" key="9">
    <source>
        <dbReference type="ARBA" id="ARBA00023284"/>
    </source>
</evidence>
<dbReference type="InterPro" id="IPR050177">
    <property type="entry name" value="Lipid_A_modif_metabolic_enz"/>
</dbReference>
<dbReference type="Gene3D" id="3.40.50.720">
    <property type="entry name" value="NAD(P)-binding Rossmann-like Domain"/>
    <property type="match status" value="1"/>
</dbReference>
<sequence length="821" mass="89239">MDAAAKPLVLITGAAGDIGSTLAEALGQDYTVVGLDRAGKSAAVPLFEVDLGSEASVREALRQLRERHGSRIASVIHLAAYFDFTGEDKPLYDKVNVQGTRALLRALQDFEVEQFIYAGTMLVHEATSPGERIDESQPIAPRWAYPRSKAAAEEVIRQERGRIPVVLFHLAGVYDEARCVPTLAFQIEQIYTRGFQSHLYSGDPRVGQSLLHKEDMADAFRRAVDRRASLGEETVLLIGEPDPMGYDELQDAIGQLVHGDKEWTTLRIPKPAAKLGAALQQSLEPVIPDAVDHGRKPFIRPFMITLSDDHYALDIGRARALLGWEPRHRIRRTLPRLIATLKRDPPGWIKAHGLEPPEWLEDAEEVGLAPDALRSEHEALVREQHGRYLWTHFFNIGLGFWLLTGPPALGLQSLPLAVSDAVAGVLLVVFASLSLSWRLGWARYVCAFIGLWLLAAPLVFWAPTAAGYLNDTLVGMLVMGFAVLGLPTPGVSPVAQLRGPDTPPGWSFNPSSWTQRLPIIGLALVGLLISRYLTAYQLGHIDSVWDPFFAGGPDPKNGTEEIITSSVSEAWPVPDAGLGALTYALEILTGVIGARHRWRSMPWLVLLFGMMIVPLGAVSIFFIIIQPIWIGTWCTLCLIGAAAMVVQIPYSLDEIVATLQFLRRRRRAGKSVLLVLLRGDTDEGSAPVEAPREFERSPREVVYDMLHGGAGLPWSLAACIAIGAWLMFSRVALGADGMQANADHLVGALVITFAVTACAEVARPVRWVNAVLGIALVGSGIAWGETTAQLASSVICGLALVALSAPRGPVRERYGGFPGTA</sequence>
<dbReference type="GO" id="GO:0048038">
    <property type="term" value="F:quinone binding"/>
    <property type="evidence" value="ECO:0007669"/>
    <property type="project" value="UniProtKB-KW"/>
</dbReference>
<dbReference type="OrthoDB" id="32521at2"/>
<feature type="transmembrane region" description="Helical" evidence="10">
    <location>
        <begin position="714"/>
        <end position="733"/>
    </location>
</feature>
<gene>
    <name evidence="14" type="ORF">EZ242_18240</name>
</gene>
<keyword evidence="5 10" id="KW-1133">Transmembrane helix</keyword>
<organism evidence="14 15">
    <name type="scientific">Ramlibacter rhizophilus</name>
    <dbReference type="NCBI Taxonomy" id="1781167"/>
    <lineage>
        <taxon>Bacteria</taxon>
        <taxon>Pseudomonadati</taxon>
        <taxon>Pseudomonadota</taxon>
        <taxon>Betaproteobacteria</taxon>
        <taxon>Burkholderiales</taxon>
        <taxon>Comamonadaceae</taxon>
        <taxon>Ramlibacter</taxon>
    </lineage>
</organism>
<dbReference type="CDD" id="cd12919">
    <property type="entry name" value="VKOR_2"/>
    <property type="match status" value="1"/>
</dbReference>
<keyword evidence="15" id="KW-1185">Reference proteome</keyword>
<name>A0A4Z0BDU6_9BURK</name>
<feature type="domain" description="SPW repeat-containing integral membrane" evidence="12">
    <location>
        <begin position="717"/>
        <end position="805"/>
    </location>
</feature>
<dbReference type="Gene3D" id="1.20.1440.130">
    <property type="entry name" value="VKOR domain"/>
    <property type="match status" value="1"/>
</dbReference>
<evidence type="ECO:0000256" key="5">
    <source>
        <dbReference type="ARBA" id="ARBA00022989"/>
    </source>
</evidence>
<feature type="transmembrane region" description="Helical" evidence="10">
    <location>
        <begin position="515"/>
        <end position="533"/>
    </location>
</feature>
<dbReference type="Pfam" id="PF03779">
    <property type="entry name" value="SPW"/>
    <property type="match status" value="2"/>
</dbReference>
<evidence type="ECO:0000313" key="14">
    <source>
        <dbReference type="EMBL" id="TFY97462.1"/>
    </source>
</evidence>
<dbReference type="PANTHER" id="PTHR43245">
    <property type="entry name" value="BIFUNCTIONAL POLYMYXIN RESISTANCE PROTEIN ARNA"/>
    <property type="match status" value="1"/>
</dbReference>